<dbReference type="PANTHER" id="PTHR18929">
    <property type="entry name" value="PROTEIN DISULFIDE ISOMERASE"/>
    <property type="match status" value="1"/>
</dbReference>
<dbReference type="PANTHER" id="PTHR18929:SF132">
    <property type="entry name" value="PROTEIN DISULFIDE-ISOMERASE A3"/>
    <property type="match status" value="1"/>
</dbReference>
<dbReference type="NCBIfam" id="TIGR01126">
    <property type="entry name" value="pdi_dom"/>
    <property type="match status" value="2"/>
</dbReference>
<feature type="disulfide bond" description="Redox-active" evidence="11">
    <location>
        <begin position="51"/>
        <end position="54"/>
    </location>
</feature>
<evidence type="ECO:0000256" key="3">
    <source>
        <dbReference type="ARBA" id="ARBA00006347"/>
    </source>
</evidence>
<dbReference type="GO" id="GO:0003756">
    <property type="term" value="F:protein disulfide isomerase activity"/>
    <property type="evidence" value="ECO:0007669"/>
    <property type="project" value="UniProtKB-EC"/>
</dbReference>
<comment type="similarity">
    <text evidence="3 12">Belongs to the protein disulfide isomerase family.</text>
</comment>
<dbReference type="GO" id="GO:0006457">
    <property type="term" value="P:protein folding"/>
    <property type="evidence" value="ECO:0007669"/>
    <property type="project" value="TreeGrafter"/>
</dbReference>
<dbReference type="OrthoDB" id="427280at2759"/>
<evidence type="ECO:0000256" key="7">
    <source>
        <dbReference type="ARBA" id="ARBA00022824"/>
    </source>
</evidence>
<evidence type="ECO:0000256" key="1">
    <source>
        <dbReference type="ARBA" id="ARBA00001182"/>
    </source>
</evidence>
<feature type="domain" description="Thioredoxin" evidence="14">
    <location>
        <begin position="9"/>
        <end position="131"/>
    </location>
</feature>
<dbReference type="GO" id="GO:0005788">
    <property type="term" value="C:endoplasmic reticulum lumen"/>
    <property type="evidence" value="ECO:0007669"/>
    <property type="project" value="UniProtKB-SubCell"/>
</dbReference>
<evidence type="ECO:0000256" key="10">
    <source>
        <dbReference type="ARBA" id="ARBA00023284"/>
    </source>
</evidence>
<evidence type="ECO:0000256" key="8">
    <source>
        <dbReference type="ARBA" id="ARBA00023157"/>
    </source>
</evidence>
<keyword evidence="8 11" id="KW-1015">Disulfide bond</keyword>
<dbReference type="InterPro" id="IPR013766">
    <property type="entry name" value="Thioredoxin_domain"/>
</dbReference>
<keyword evidence="7" id="KW-0256">Endoplasmic reticulum</keyword>
<dbReference type="GO" id="GO:0034976">
    <property type="term" value="P:response to endoplasmic reticulum stress"/>
    <property type="evidence" value="ECO:0007669"/>
    <property type="project" value="TreeGrafter"/>
</dbReference>
<comment type="subcellular location">
    <subcellularLocation>
        <location evidence="2">Endoplasmic reticulum lumen</location>
    </subcellularLocation>
</comment>
<dbReference type="Pfam" id="PF00085">
    <property type="entry name" value="Thioredoxin"/>
    <property type="match status" value="2"/>
</dbReference>
<reference evidence="16" key="1">
    <citation type="submission" date="2025-08" db="UniProtKB">
        <authorList>
            <consortium name="RefSeq"/>
        </authorList>
    </citation>
    <scope>IDENTIFICATION</scope>
    <source>
        <strain evidence="16">11010-0011.00</strain>
        <tissue evidence="16">Whole body</tissue>
    </source>
</reference>
<dbReference type="CDD" id="cd02995">
    <property type="entry name" value="PDI_a_PDI_a'_C"/>
    <property type="match status" value="1"/>
</dbReference>
<dbReference type="CDD" id="cd02997">
    <property type="entry name" value="PDI_a_PDIR"/>
    <property type="match status" value="1"/>
</dbReference>
<dbReference type="RefSeq" id="XP_030381626.1">
    <property type="nucleotide sequence ID" value="XM_030525766.1"/>
</dbReference>
<dbReference type="FunFam" id="3.40.30.10:FF:000303">
    <property type="entry name" value="Protein disulfide-isomerase"/>
    <property type="match status" value="1"/>
</dbReference>
<dbReference type="InterPro" id="IPR005792">
    <property type="entry name" value="Prot_disulphide_isomerase"/>
</dbReference>
<dbReference type="CDD" id="cd03073">
    <property type="entry name" value="PDI_b'_ERp72_ERp57"/>
    <property type="match status" value="1"/>
</dbReference>
<keyword evidence="5 13" id="KW-0732">Signal</keyword>
<dbReference type="Proteomes" id="UP000504634">
    <property type="component" value="Unplaced"/>
</dbReference>
<dbReference type="GeneID" id="115629315"/>
<dbReference type="Pfam" id="PF13848">
    <property type="entry name" value="Thioredoxin_6"/>
    <property type="match status" value="1"/>
</dbReference>
<keyword evidence="15" id="KW-1185">Reference proteome</keyword>
<keyword evidence="10 11" id="KW-0676">Redox-active center</keyword>
<keyword evidence="9 13" id="KW-0413">Isomerase</keyword>
<dbReference type="PROSITE" id="PS51352">
    <property type="entry name" value="THIOREDOXIN_2"/>
    <property type="match status" value="2"/>
</dbReference>
<evidence type="ECO:0000259" key="14">
    <source>
        <dbReference type="PROSITE" id="PS51352"/>
    </source>
</evidence>
<dbReference type="AlphaFoldDB" id="A0A6J2TYL9"/>
<dbReference type="EC" id="5.3.4.1" evidence="4 13"/>
<feature type="domain" description="Thioredoxin" evidence="14">
    <location>
        <begin position="344"/>
        <end position="472"/>
    </location>
</feature>
<evidence type="ECO:0000313" key="15">
    <source>
        <dbReference type="Proteomes" id="UP000504634"/>
    </source>
</evidence>
<evidence type="ECO:0000256" key="11">
    <source>
        <dbReference type="PIRSR" id="PIRSR605792-51"/>
    </source>
</evidence>
<proteinExistence type="inferred from homology"/>
<dbReference type="InterPro" id="IPR046374">
    <property type="entry name" value="PDI_a_PDIR"/>
</dbReference>
<dbReference type="PRINTS" id="PR00421">
    <property type="entry name" value="THIOREDOXIN"/>
</dbReference>
<dbReference type="FunFam" id="3.40.30.10:FF:000017">
    <property type="entry name" value="Protein disulfide-isomerase A4"/>
    <property type="match status" value="1"/>
</dbReference>
<evidence type="ECO:0000256" key="6">
    <source>
        <dbReference type="ARBA" id="ARBA00022737"/>
    </source>
</evidence>
<keyword evidence="6" id="KW-0677">Repeat</keyword>
<feature type="chain" id="PRO_5027153327" description="Protein disulfide-isomerase" evidence="13">
    <location>
        <begin position="20"/>
        <end position="489"/>
    </location>
</feature>
<evidence type="ECO:0000256" key="2">
    <source>
        <dbReference type="ARBA" id="ARBA00004319"/>
    </source>
</evidence>
<comment type="catalytic activity">
    <reaction evidence="1 13">
        <text>Catalyzes the rearrangement of -S-S- bonds in proteins.</text>
        <dbReference type="EC" id="5.3.4.1"/>
    </reaction>
</comment>
<dbReference type="InterPro" id="IPR017937">
    <property type="entry name" value="Thioredoxin_CS"/>
</dbReference>
<evidence type="ECO:0000256" key="9">
    <source>
        <dbReference type="ARBA" id="ARBA00023235"/>
    </source>
</evidence>
<evidence type="ECO:0000313" key="16">
    <source>
        <dbReference type="RefSeq" id="XP_030381626.1"/>
    </source>
</evidence>
<feature type="signal peptide" evidence="13">
    <location>
        <begin position="1"/>
        <end position="19"/>
    </location>
</feature>
<organism evidence="15 16">
    <name type="scientific">Drosophila lebanonensis</name>
    <name type="common">Fruit fly</name>
    <name type="synonym">Scaptodrosophila lebanonensis</name>
    <dbReference type="NCBI Taxonomy" id="7225"/>
    <lineage>
        <taxon>Eukaryota</taxon>
        <taxon>Metazoa</taxon>
        <taxon>Ecdysozoa</taxon>
        <taxon>Arthropoda</taxon>
        <taxon>Hexapoda</taxon>
        <taxon>Insecta</taxon>
        <taxon>Pterygota</taxon>
        <taxon>Neoptera</taxon>
        <taxon>Endopterygota</taxon>
        <taxon>Diptera</taxon>
        <taxon>Brachycera</taxon>
        <taxon>Muscomorpha</taxon>
        <taxon>Ephydroidea</taxon>
        <taxon>Drosophilidae</taxon>
        <taxon>Scaptodrosophila</taxon>
    </lineage>
</organism>
<evidence type="ECO:0000256" key="5">
    <source>
        <dbReference type="ARBA" id="ARBA00022729"/>
    </source>
</evidence>
<protein>
    <recommendedName>
        <fullName evidence="4 13">Protein disulfide-isomerase</fullName>
        <ecNumber evidence="4 13">5.3.4.1</ecNumber>
    </recommendedName>
</protein>
<accession>A0A6J2TYL9</accession>
<sequence length="489" mass="55209">MLRLVAAVVLFGLIANAAGAESDVLELGDDNFVSTLKQHETTLVMFYAPWCGHCKRLKPEYAKAAEIVKDDDPPITLAKVDCTEAGKDICSKYSVSGYPTLKIFKQDEVSQDYNGPREANGIAKYMRAQVGPASKEIRSVEELAKFLDTKDTTLFGYFNDIDSKLAKVFLKFADKNREKYRFGHTSNEAVLKKQGETEKIVLIRAPHLSNKFEESTIDFNGSSESDLITFIKENFHGLVGHRTQDTSRDFQNPLVTAYFAVDYQKNPKGTNYWRNRVLKVAKEFVGQLNFAISSKDDFQHELNEYGYDFVGDKPVILARDAKNLKFALKEEFSVDNLRNFVEKLLANELEPFIKSEPVPESNDAPVKVAVAKNFDEVVINNGKDTLVEFYAPWCGHCKKLAPVYDELAEKLQNEEVAIVKMDATANDVPPEFNVRGFPTLFWLPKDSKNKPVSYNGGREVDDFIKYIAKEATTELNGYDRNGKSKKTEL</sequence>
<dbReference type="PROSITE" id="PS00194">
    <property type="entry name" value="THIOREDOXIN_1"/>
    <property type="match status" value="2"/>
</dbReference>
<evidence type="ECO:0000256" key="12">
    <source>
        <dbReference type="RuleBase" id="RU004208"/>
    </source>
</evidence>
<dbReference type="FunFam" id="3.40.30.10:FF:000045">
    <property type="entry name" value="Disulfide-isomerase A3"/>
    <property type="match status" value="1"/>
</dbReference>
<dbReference type="Gene3D" id="3.40.30.10">
    <property type="entry name" value="Glutaredoxin"/>
    <property type="match status" value="4"/>
</dbReference>
<name>A0A6J2TYL9_DROLE</name>
<dbReference type="InterPro" id="IPR005788">
    <property type="entry name" value="PDI_thioredoxin-like_dom"/>
</dbReference>
<gene>
    <name evidence="16" type="primary">LOC115629315</name>
</gene>
<dbReference type="SUPFAM" id="SSF52833">
    <property type="entry name" value="Thioredoxin-like"/>
    <property type="match status" value="4"/>
</dbReference>
<feature type="disulfide bond" description="Redox-active" evidence="11">
    <location>
        <begin position="394"/>
        <end position="397"/>
    </location>
</feature>
<evidence type="ECO:0000256" key="13">
    <source>
        <dbReference type="RuleBase" id="RU361130"/>
    </source>
</evidence>
<dbReference type="InterPro" id="IPR036249">
    <property type="entry name" value="Thioredoxin-like_sf"/>
</dbReference>
<dbReference type="NCBIfam" id="TIGR01130">
    <property type="entry name" value="ER_PDI_fam"/>
    <property type="match status" value="1"/>
</dbReference>
<evidence type="ECO:0000256" key="4">
    <source>
        <dbReference type="ARBA" id="ARBA00012723"/>
    </source>
</evidence>
<dbReference type="FunFam" id="3.40.30.10:FF:000077">
    <property type="entry name" value="Protein disulfide-isomerase"/>
    <property type="match status" value="1"/>
</dbReference>